<dbReference type="InterPro" id="IPR009311">
    <property type="entry name" value="IFI6/IFI27-like"/>
</dbReference>
<feature type="signal peptide" evidence="6">
    <location>
        <begin position="1"/>
        <end position="15"/>
    </location>
</feature>
<keyword evidence="3" id="KW-0812">Transmembrane</keyword>
<dbReference type="EMBL" id="MRZV01000924">
    <property type="protein sequence ID" value="PIK42566.1"/>
    <property type="molecule type" value="Genomic_DNA"/>
</dbReference>
<dbReference type="Pfam" id="PF06140">
    <property type="entry name" value="Ifi-6-16"/>
    <property type="match status" value="1"/>
</dbReference>
<evidence type="ECO:0000313" key="8">
    <source>
        <dbReference type="Proteomes" id="UP000230750"/>
    </source>
</evidence>
<organism evidence="7 8">
    <name type="scientific">Stichopus japonicus</name>
    <name type="common">Sea cucumber</name>
    <dbReference type="NCBI Taxonomy" id="307972"/>
    <lineage>
        <taxon>Eukaryota</taxon>
        <taxon>Metazoa</taxon>
        <taxon>Echinodermata</taxon>
        <taxon>Eleutherozoa</taxon>
        <taxon>Echinozoa</taxon>
        <taxon>Holothuroidea</taxon>
        <taxon>Aspidochirotacea</taxon>
        <taxon>Aspidochirotida</taxon>
        <taxon>Stichopodidae</taxon>
        <taxon>Apostichopus</taxon>
    </lineage>
</organism>
<keyword evidence="4" id="KW-1133">Transmembrane helix</keyword>
<dbReference type="Proteomes" id="UP000230750">
    <property type="component" value="Unassembled WGS sequence"/>
</dbReference>
<evidence type="ECO:0000256" key="4">
    <source>
        <dbReference type="ARBA" id="ARBA00022989"/>
    </source>
</evidence>
<dbReference type="STRING" id="307972.A0A2G8K3H4"/>
<dbReference type="InterPro" id="IPR038213">
    <property type="entry name" value="IFI6/IFI27-like_sf"/>
</dbReference>
<protein>
    <submittedName>
        <fullName evidence="7">Uncharacterized protein</fullName>
    </submittedName>
</protein>
<comment type="caution">
    <text evidence="7">The sequence shown here is derived from an EMBL/GenBank/DDBJ whole genome shotgun (WGS) entry which is preliminary data.</text>
</comment>
<accession>A0A2G8K3H4</accession>
<gene>
    <name evidence="7" type="ORF">BSL78_20591</name>
</gene>
<evidence type="ECO:0000256" key="1">
    <source>
        <dbReference type="ARBA" id="ARBA00004141"/>
    </source>
</evidence>
<comment type="subcellular location">
    <subcellularLocation>
        <location evidence="1">Membrane</location>
        <topology evidence="1">Multi-pass membrane protein</topology>
    </subcellularLocation>
</comment>
<comment type="similarity">
    <text evidence="2">Belongs to the IFI6/IFI27 family.</text>
</comment>
<dbReference type="PANTHER" id="PTHR16932:SF18">
    <property type="entry name" value="INTERFERON, ALPHA-INDUCIBLE PROTEIN 27-LIKE 2"/>
    <property type="match status" value="1"/>
</dbReference>
<proteinExistence type="inferred from homology"/>
<keyword evidence="5" id="KW-0472">Membrane</keyword>
<evidence type="ECO:0000256" key="3">
    <source>
        <dbReference type="ARBA" id="ARBA00022692"/>
    </source>
</evidence>
<evidence type="ECO:0000256" key="5">
    <source>
        <dbReference type="ARBA" id="ARBA00023136"/>
    </source>
</evidence>
<reference evidence="7 8" key="1">
    <citation type="journal article" date="2017" name="PLoS Biol.">
        <title>The sea cucumber genome provides insights into morphological evolution and visceral regeneration.</title>
        <authorList>
            <person name="Zhang X."/>
            <person name="Sun L."/>
            <person name="Yuan J."/>
            <person name="Sun Y."/>
            <person name="Gao Y."/>
            <person name="Zhang L."/>
            <person name="Li S."/>
            <person name="Dai H."/>
            <person name="Hamel J.F."/>
            <person name="Liu C."/>
            <person name="Yu Y."/>
            <person name="Liu S."/>
            <person name="Lin W."/>
            <person name="Guo K."/>
            <person name="Jin S."/>
            <person name="Xu P."/>
            <person name="Storey K.B."/>
            <person name="Huan P."/>
            <person name="Zhang T."/>
            <person name="Zhou Y."/>
            <person name="Zhang J."/>
            <person name="Lin C."/>
            <person name="Li X."/>
            <person name="Xing L."/>
            <person name="Huo D."/>
            <person name="Sun M."/>
            <person name="Wang L."/>
            <person name="Mercier A."/>
            <person name="Li F."/>
            <person name="Yang H."/>
            <person name="Xiang J."/>
        </authorList>
    </citation>
    <scope>NUCLEOTIDE SEQUENCE [LARGE SCALE GENOMIC DNA]</scope>
    <source>
        <strain evidence="7">Shaxun</strain>
        <tissue evidence="7">Muscle</tissue>
    </source>
</reference>
<feature type="chain" id="PRO_5013573865" evidence="6">
    <location>
        <begin position="16"/>
        <end position="89"/>
    </location>
</feature>
<dbReference type="PANTHER" id="PTHR16932">
    <property type="entry name" value="INTERFERON ALPHA-INDUCIBLE PROTEIN 27"/>
    <property type="match status" value="1"/>
</dbReference>
<keyword evidence="8" id="KW-1185">Reference proteome</keyword>
<evidence type="ECO:0000313" key="7">
    <source>
        <dbReference type="EMBL" id="PIK42566.1"/>
    </source>
</evidence>
<keyword evidence="6" id="KW-0732">Signal</keyword>
<sequence>MVFLVALFAVPAVLQVVGFTATGIAGGSMAAGLMSTAAIANGGGVASMAAGGIIAAAQSIGATGALATSTYVGAAGGDAALAGHVASNR</sequence>
<dbReference type="GO" id="GO:0097193">
    <property type="term" value="P:intrinsic apoptotic signaling pathway"/>
    <property type="evidence" value="ECO:0007669"/>
    <property type="project" value="TreeGrafter"/>
</dbReference>
<dbReference type="AlphaFoldDB" id="A0A2G8K3H4"/>
<evidence type="ECO:0000256" key="6">
    <source>
        <dbReference type="SAM" id="SignalP"/>
    </source>
</evidence>
<dbReference type="Gene3D" id="6.10.110.10">
    <property type="match status" value="1"/>
</dbReference>
<dbReference type="GO" id="GO:0031966">
    <property type="term" value="C:mitochondrial membrane"/>
    <property type="evidence" value="ECO:0007669"/>
    <property type="project" value="TreeGrafter"/>
</dbReference>
<evidence type="ECO:0000256" key="2">
    <source>
        <dbReference type="ARBA" id="ARBA00007262"/>
    </source>
</evidence>
<dbReference type="GO" id="GO:0001836">
    <property type="term" value="P:release of cytochrome c from mitochondria"/>
    <property type="evidence" value="ECO:0007669"/>
    <property type="project" value="TreeGrafter"/>
</dbReference>
<name>A0A2G8K3H4_STIJA</name>